<dbReference type="EMBL" id="BLLF01002709">
    <property type="protein sequence ID" value="GFH25075.1"/>
    <property type="molecule type" value="Genomic_DNA"/>
</dbReference>
<feature type="non-terminal residue" evidence="2">
    <location>
        <position position="125"/>
    </location>
</feature>
<proteinExistence type="predicted"/>
<keyword evidence="3" id="KW-1185">Reference proteome</keyword>
<dbReference type="PANTHER" id="PTHR46085">
    <property type="entry name" value="ARFGAP/RECO-RELATED"/>
    <property type="match status" value="1"/>
</dbReference>
<feature type="compositionally biased region" description="Low complexity" evidence="1">
    <location>
        <begin position="86"/>
        <end position="102"/>
    </location>
</feature>
<comment type="caution">
    <text evidence="2">The sequence shown here is derived from an EMBL/GenBank/DDBJ whole genome shotgun (WGS) entry which is preliminary data.</text>
</comment>
<dbReference type="InterPro" id="IPR044820">
    <property type="entry name" value="AGD14-like"/>
</dbReference>
<dbReference type="InterPro" id="IPR038508">
    <property type="entry name" value="ArfGAP_dom_sf"/>
</dbReference>
<accession>A0A699ZT23</accession>
<evidence type="ECO:0000256" key="1">
    <source>
        <dbReference type="SAM" id="MobiDB-lite"/>
    </source>
</evidence>
<evidence type="ECO:0000313" key="2">
    <source>
        <dbReference type="EMBL" id="GFH25075.1"/>
    </source>
</evidence>
<name>A0A699ZT23_HAELA</name>
<dbReference type="GO" id="GO:0005096">
    <property type="term" value="F:GTPase activator activity"/>
    <property type="evidence" value="ECO:0007669"/>
    <property type="project" value="InterPro"/>
</dbReference>
<reference evidence="2 3" key="1">
    <citation type="submission" date="2020-02" db="EMBL/GenBank/DDBJ databases">
        <title>Draft genome sequence of Haematococcus lacustris strain NIES-144.</title>
        <authorList>
            <person name="Morimoto D."/>
            <person name="Nakagawa S."/>
            <person name="Yoshida T."/>
            <person name="Sawayama S."/>
        </authorList>
    </citation>
    <scope>NUCLEOTIDE SEQUENCE [LARGE SCALE GENOMIC DNA]</scope>
    <source>
        <strain evidence="2 3">NIES-144</strain>
    </source>
</reference>
<dbReference type="PANTHER" id="PTHR46085:SF3">
    <property type="entry name" value="ARF GTPASE ACTIVATING PROTEIN"/>
    <property type="match status" value="1"/>
</dbReference>
<dbReference type="Proteomes" id="UP000485058">
    <property type="component" value="Unassembled WGS sequence"/>
</dbReference>
<dbReference type="AlphaFoldDB" id="A0A699ZT23"/>
<evidence type="ECO:0000313" key="3">
    <source>
        <dbReference type="Proteomes" id="UP000485058"/>
    </source>
</evidence>
<feature type="region of interest" description="Disordered" evidence="1">
    <location>
        <begin position="84"/>
        <end position="125"/>
    </location>
</feature>
<sequence>MCSMKAGLRVKSISMGKFSPEEVKQLEEGGNELTWTVCHWQVAASKYLAKWKAEGDARRPNSKNHMAVEAWVLTVLVDKRYYSDNPASPATSSPGSQGQGSSHIPVRPMSELLGASQVKLQVGST</sequence>
<organism evidence="2 3">
    <name type="scientific">Haematococcus lacustris</name>
    <name type="common">Green alga</name>
    <name type="synonym">Haematococcus pluvialis</name>
    <dbReference type="NCBI Taxonomy" id="44745"/>
    <lineage>
        <taxon>Eukaryota</taxon>
        <taxon>Viridiplantae</taxon>
        <taxon>Chlorophyta</taxon>
        <taxon>core chlorophytes</taxon>
        <taxon>Chlorophyceae</taxon>
        <taxon>CS clade</taxon>
        <taxon>Chlamydomonadales</taxon>
        <taxon>Haematococcaceae</taxon>
        <taxon>Haematococcus</taxon>
    </lineage>
</organism>
<gene>
    <name evidence="2" type="ORF">HaLaN_22978</name>
</gene>
<dbReference type="Gene3D" id="1.10.220.150">
    <property type="entry name" value="Arf GTPase activating protein"/>
    <property type="match status" value="1"/>
</dbReference>
<protein>
    <submittedName>
        <fullName evidence="2">Potential GTPase activation protein</fullName>
    </submittedName>
</protein>